<name>A0A6J5DTU5_9BURK</name>
<keyword evidence="4" id="KW-1185">Reference proteome</keyword>
<feature type="region of interest" description="Disordered" evidence="1">
    <location>
        <begin position="213"/>
        <end position="251"/>
    </location>
</feature>
<evidence type="ECO:0000256" key="1">
    <source>
        <dbReference type="SAM" id="MobiDB-lite"/>
    </source>
</evidence>
<feature type="region of interest" description="Disordered" evidence="1">
    <location>
        <begin position="297"/>
        <end position="362"/>
    </location>
</feature>
<dbReference type="Proteomes" id="UP000494363">
    <property type="component" value="Unassembled WGS sequence"/>
</dbReference>
<proteinExistence type="predicted"/>
<dbReference type="AlphaFoldDB" id="A0A6J5DTU5"/>
<protein>
    <submittedName>
        <fullName evidence="3">Uncharacterized protein</fullName>
    </submittedName>
</protein>
<feature type="signal peptide" evidence="2">
    <location>
        <begin position="1"/>
        <end position="26"/>
    </location>
</feature>
<accession>A0A6J5DTU5</accession>
<evidence type="ECO:0000313" key="3">
    <source>
        <dbReference type="EMBL" id="CAB3757438.1"/>
    </source>
</evidence>
<gene>
    <name evidence="3" type="ORF">LMG29542_03093</name>
</gene>
<organism evidence="3 4">
    <name type="scientific">Paraburkholderia humisilvae</name>
    <dbReference type="NCBI Taxonomy" id="627669"/>
    <lineage>
        <taxon>Bacteria</taxon>
        <taxon>Pseudomonadati</taxon>
        <taxon>Pseudomonadota</taxon>
        <taxon>Betaproteobacteria</taxon>
        <taxon>Burkholderiales</taxon>
        <taxon>Burkholderiaceae</taxon>
        <taxon>Paraburkholderia</taxon>
    </lineage>
</organism>
<evidence type="ECO:0000313" key="4">
    <source>
        <dbReference type="Proteomes" id="UP000494363"/>
    </source>
</evidence>
<keyword evidence="2" id="KW-0732">Signal</keyword>
<feature type="compositionally biased region" description="Low complexity" evidence="1">
    <location>
        <begin position="214"/>
        <end position="228"/>
    </location>
</feature>
<evidence type="ECO:0000256" key="2">
    <source>
        <dbReference type="SAM" id="SignalP"/>
    </source>
</evidence>
<sequence>METQTYKLARIATVVCGSMAPFAAHAQQVEPIAEPATQTAGVAAGVIAASAQPDAESVRESANLPIVDATQTDAQCVTDAVNARSVPVSYAAPIAVPGHTDTVADMSTQTAAPVVAEAQANELEWGEPRADAAQLADAGVPSAAQPAPLEDAARVDGASVAPHHIEASPPRATHADEPAPAKPVLLLDVQRPVRKAPVSYAVPIAVPVHTAQTAKANDAEPNAAEAAPSSRVVARTDEQTDAPTSNAAQRRHVSYAAPVAVSAHGSADAFSQTLEAAPSFPQAKPFALAHVKSSDVAMPSPRADSRDTSAPAALPAPQAKPPISYAAPIAAPSRKDSSATGNQRAQPAQAGASTEDPKWSMPEKVAISDERLDKMRGGFDLSSGLKVSFGISRMVVVNGNLVTTMSFNIPDISNINAQQAQQLASINAGALIQNGPGNVVQPGALPALSGAVIQNTLSNQQIQALTTINTTVNSLSMFKNLNIGSTLSGALINSVRGQ</sequence>
<dbReference type="RefSeq" id="WP_175227326.1">
    <property type="nucleotide sequence ID" value="NZ_CADIKH010000012.1"/>
</dbReference>
<reference evidence="3 4" key="1">
    <citation type="submission" date="2020-04" db="EMBL/GenBank/DDBJ databases">
        <authorList>
            <person name="De Canck E."/>
        </authorList>
    </citation>
    <scope>NUCLEOTIDE SEQUENCE [LARGE SCALE GENOMIC DNA]</scope>
    <source>
        <strain evidence="3 4">LMG 29542</strain>
    </source>
</reference>
<feature type="chain" id="PRO_5026672009" evidence="2">
    <location>
        <begin position="27"/>
        <end position="498"/>
    </location>
</feature>
<feature type="compositionally biased region" description="Low complexity" evidence="1">
    <location>
        <begin position="310"/>
        <end position="332"/>
    </location>
</feature>
<dbReference type="EMBL" id="CADIKH010000012">
    <property type="protein sequence ID" value="CAB3757438.1"/>
    <property type="molecule type" value="Genomic_DNA"/>
</dbReference>